<proteinExistence type="predicted"/>
<evidence type="ECO:0000256" key="19">
    <source>
        <dbReference type="ARBA" id="ARBA00023567"/>
    </source>
</evidence>
<keyword evidence="6" id="KW-1003">Cell membrane</keyword>
<keyword evidence="15" id="KW-0325">Glycoprotein</keyword>
<dbReference type="PROSITE" id="PS51699">
    <property type="entry name" value="SEA_DG"/>
    <property type="match status" value="2"/>
</dbReference>
<evidence type="ECO:0000256" key="10">
    <source>
        <dbReference type="ARBA" id="ARBA00022692"/>
    </source>
</evidence>
<dbReference type="GO" id="GO:0043236">
    <property type="term" value="F:laminin binding"/>
    <property type="evidence" value="ECO:0007669"/>
    <property type="project" value="TreeGrafter"/>
</dbReference>
<evidence type="ECO:0000256" key="17">
    <source>
        <dbReference type="ARBA" id="ARBA00023242"/>
    </source>
</evidence>
<feature type="signal peptide" evidence="27">
    <location>
        <begin position="1"/>
        <end position="26"/>
    </location>
</feature>
<feature type="compositionally biased region" description="Pro residues" evidence="25">
    <location>
        <begin position="1188"/>
        <end position="1202"/>
    </location>
</feature>
<sequence length="1202" mass="132268">MAAIRLWHLGAVLGLAMALALTPSHSEEDFAFEMPAAEEQEDLNGLHAHPISTPVQKLWGIPDTVATVGKLFHMKIPGDAFSGDVGHYEVSSVVRKRDDRALEPYASMGECAYARGFCVLAEGLVVQMAARGPEGGPLPSWLVFDAAAGLFEGVPGAQDVGEHYITVRAHGQQSHDWAKDVFSIDVTEHARAESSNGAVPLAGQHHKFKCSAGEDATMLIIVLDAKFEQLKPKQRVMAIKNLSGFLSLQHDLFQLQPQNFQEDLLGDAVVLAGPGNVKKRTKRQSTSIQWQVGCEGHLWKQYVELVQQLQQQAHDGTLSEVLMQPVVGWHVKTAGASGHRERRELGSGDYDDDMVDEDEAEEDDAVEGETEAVPSVHIVPTMPSPVFPEPTASHPHRHHHGELEPGPSISVSTEVVSNVGSRLPTSPVIYGTILPTPVLVPVRPTHLLSSEVVVEPSRTYDEFAEITPSPTPVFVSEVEASASTEVPTSQVTEPLPSSSSASPSSSSGTGGSSTSDATETSPMTDESTPSSTPFVVTDGQSSTDRSTTERSSTSRTTEEVVYGVKNIQPTIDRRLAKQVAVAGKVFRFVIPEDTFSDLEDGNTRNLRLIFKTEEGTSVASTSWLQFNPEKQEIYGLPLEEHVSRWMFIVEAMDKEGKSVSENLEVTVQHYKGRRSVNHEFTLQLHVEKKYDFASSVDWQLNVLDGLARLYGDPDPSQVVVRSVVENSGAVNFTWTNGSLPSNMCPKDEINRLYKVLVLNEDGDPSDDLISVLSPSLRPNRVTYQGLHQCEMVIGKHQKPPPIPKVSETNYAPIIRNPIDHISATVGRLLVFKVPEDTFYDPEDGSTRSLKLTLLTMDRTRVPLTNWLQFDVKNQEFFGTPMLGDEGRKEYQLVCEDSGSLTANDGLVVMVHPAAKVHYTVQFAMQTEPYSLFASSAAQKRKFIEKLKALFGDQNTSAISLSSVSEDPIIMTWHNRTLPTDYCPEDEISHLRKLLVNEDHTVTEHVGAIMGPEFNVKKITVTPIGKCQGELTIWHYPDGAGQPVEDTQPVGTSDEYLVTFIVPAVIIAAMLILAGIVACFLYRRRRTGKMNVGDEDERQSFRNKGIPVIFQDELEERPDPGNKSPVIMKEEKPPLPPPEYQRGEPEQPVSPPTAAHPLLGENTASEDPPYQPPPPFTSSRDSGRQNRPKPTPTYRKPPPYVPP</sequence>
<evidence type="ECO:0000256" key="3">
    <source>
        <dbReference type="ARBA" id="ARBA00004245"/>
    </source>
</evidence>
<dbReference type="Gene3D" id="2.60.40.10">
    <property type="entry name" value="Immunoglobulins"/>
    <property type="match status" value="3"/>
</dbReference>
<evidence type="ECO:0000256" key="14">
    <source>
        <dbReference type="ARBA" id="ARBA00023157"/>
    </source>
</evidence>
<comment type="function">
    <text evidence="20">Transmembrane protein that plays important roles in connecting the extracellular matrix to the cytoskeleton. Acts as a cell adhesion receptor in both muscle and non-muscle tissues. Receptor for both DMD and UTRN and, through these interactions, scaffolds axin to the cytoskeleton. Also functions in cell adhesion-mediated signaling and implicated in cell polarity.</text>
</comment>
<keyword evidence="10 26" id="KW-0812">Transmembrane</keyword>
<dbReference type="GO" id="GO:0021675">
    <property type="term" value="P:nerve development"/>
    <property type="evidence" value="ECO:0007669"/>
    <property type="project" value="TreeGrafter"/>
</dbReference>
<keyword evidence="9" id="KW-0597">Phosphoprotein</keyword>
<dbReference type="InterPro" id="IPR027468">
    <property type="entry name" value="Alpha-dystroglycan_domain_2"/>
</dbReference>
<feature type="region of interest" description="Disordered" evidence="25">
    <location>
        <begin position="1091"/>
        <end position="1202"/>
    </location>
</feature>
<accession>A0A6L2Q916</accession>
<dbReference type="InParanoid" id="A0A6L2Q916"/>
<evidence type="ECO:0000256" key="4">
    <source>
        <dbReference type="ARBA" id="ARBA00004251"/>
    </source>
</evidence>
<evidence type="ECO:0000256" key="8">
    <source>
        <dbReference type="ARBA" id="ARBA00022525"/>
    </source>
</evidence>
<comment type="function">
    <text evidence="19">The dystroglycan complex is involved in a number of processes including laminin and basement membrane assembly, sarcolemmal stability, cell survival, peripheral nerve myelination, nodal structure, cell migration, and epithelial polarization.</text>
</comment>
<dbReference type="OrthoDB" id="5990676at2759"/>
<feature type="compositionally biased region" description="Acidic residues" evidence="25">
    <location>
        <begin position="349"/>
        <end position="370"/>
    </location>
</feature>
<dbReference type="GO" id="GO:0002009">
    <property type="term" value="P:morphogenesis of an epithelium"/>
    <property type="evidence" value="ECO:0007669"/>
    <property type="project" value="TreeGrafter"/>
</dbReference>
<organism evidence="29 30">
    <name type="scientific">Coptotermes formosanus</name>
    <name type="common">Formosan subterranean termite</name>
    <dbReference type="NCBI Taxonomy" id="36987"/>
    <lineage>
        <taxon>Eukaryota</taxon>
        <taxon>Metazoa</taxon>
        <taxon>Ecdysozoa</taxon>
        <taxon>Arthropoda</taxon>
        <taxon>Hexapoda</taxon>
        <taxon>Insecta</taxon>
        <taxon>Pterygota</taxon>
        <taxon>Neoptera</taxon>
        <taxon>Polyneoptera</taxon>
        <taxon>Dictyoptera</taxon>
        <taxon>Blattodea</taxon>
        <taxon>Blattoidea</taxon>
        <taxon>Termitoidae</taxon>
        <taxon>Rhinotermitidae</taxon>
        <taxon>Coptotermes</taxon>
    </lineage>
</organism>
<keyword evidence="8" id="KW-0964">Secreted</keyword>
<dbReference type="Gene3D" id="3.30.70.1040">
    <property type="entry name" value="Dystroglycan, domain 2"/>
    <property type="match status" value="1"/>
</dbReference>
<evidence type="ECO:0000256" key="6">
    <source>
        <dbReference type="ARBA" id="ARBA00022475"/>
    </source>
</evidence>
<evidence type="ECO:0000256" key="20">
    <source>
        <dbReference type="ARBA" id="ARBA00024991"/>
    </source>
</evidence>
<keyword evidence="17" id="KW-0539">Nucleus</keyword>
<evidence type="ECO:0000256" key="1">
    <source>
        <dbReference type="ARBA" id="ARBA00004135"/>
    </source>
</evidence>
<dbReference type="GO" id="GO:0005576">
    <property type="term" value="C:extracellular region"/>
    <property type="evidence" value="ECO:0007669"/>
    <property type="project" value="UniProtKB-SubCell"/>
</dbReference>
<dbReference type="EMBL" id="BLKM01001471">
    <property type="protein sequence ID" value="GFG40052.1"/>
    <property type="molecule type" value="Genomic_DNA"/>
</dbReference>
<evidence type="ECO:0000256" key="23">
    <source>
        <dbReference type="ARBA" id="ARBA00031034"/>
    </source>
</evidence>
<dbReference type="GO" id="GO:0005856">
    <property type="term" value="C:cytoskeleton"/>
    <property type="evidence" value="ECO:0007669"/>
    <property type="project" value="UniProtKB-SubCell"/>
</dbReference>
<dbReference type="InterPro" id="IPR041631">
    <property type="entry name" value="Alpha_DG1_N2"/>
</dbReference>
<evidence type="ECO:0000256" key="11">
    <source>
        <dbReference type="ARBA" id="ARBA00022729"/>
    </source>
</evidence>
<keyword evidence="12 26" id="KW-1133">Transmembrane helix</keyword>
<dbReference type="GO" id="GO:0045211">
    <property type="term" value="C:postsynaptic membrane"/>
    <property type="evidence" value="ECO:0007669"/>
    <property type="project" value="UniProtKB-SubCell"/>
</dbReference>
<dbReference type="GO" id="GO:0007411">
    <property type="term" value="P:axon guidance"/>
    <property type="evidence" value="ECO:0007669"/>
    <property type="project" value="TreeGrafter"/>
</dbReference>
<dbReference type="InterPro" id="IPR013783">
    <property type="entry name" value="Ig-like_fold"/>
</dbReference>
<feature type="compositionally biased region" description="Polar residues" evidence="25">
    <location>
        <begin position="522"/>
        <end position="540"/>
    </location>
</feature>
<dbReference type="SMART" id="SM00736">
    <property type="entry name" value="CADG"/>
    <property type="match status" value="3"/>
</dbReference>
<evidence type="ECO:0000256" key="25">
    <source>
        <dbReference type="SAM" id="MobiDB-lite"/>
    </source>
</evidence>
<evidence type="ECO:0000256" key="27">
    <source>
        <dbReference type="SAM" id="SignalP"/>
    </source>
</evidence>
<feature type="region of interest" description="Disordered" evidence="25">
    <location>
        <begin position="336"/>
        <end position="371"/>
    </location>
</feature>
<evidence type="ECO:0000256" key="22">
    <source>
        <dbReference type="ARBA" id="ARBA00030092"/>
    </source>
</evidence>
<dbReference type="SUPFAM" id="SSF111006">
    <property type="entry name" value="Dystroglycan, domain 2"/>
    <property type="match status" value="1"/>
</dbReference>
<dbReference type="SUPFAM" id="SSF49313">
    <property type="entry name" value="Cadherin-like"/>
    <property type="match status" value="3"/>
</dbReference>
<feature type="chain" id="PRO_5026931278" description="Dystroglycan 1" evidence="27">
    <location>
        <begin position="27"/>
        <end position="1202"/>
    </location>
</feature>
<gene>
    <name evidence="29" type="ORF">Cfor_07936</name>
</gene>
<feature type="region of interest" description="Disordered" evidence="25">
    <location>
        <begin position="388"/>
        <end position="409"/>
    </location>
</feature>
<keyword evidence="30" id="KW-1185">Reference proteome</keyword>
<feature type="compositionally biased region" description="Polar residues" evidence="25">
    <location>
        <begin position="481"/>
        <end position="491"/>
    </location>
</feature>
<dbReference type="InterPro" id="IPR015919">
    <property type="entry name" value="Cadherin-like_sf"/>
</dbReference>
<dbReference type="InterPro" id="IPR030398">
    <property type="entry name" value="SEA_DG_dom"/>
</dbReference>
<evidence type="ECO:0000256" key="24">
    <source>
        <dbReference type="ARBA" id="ARBA00034100"/>
    </source>
</evidence>
<comment type="caution">
    <text evidence="29">The sequence shown here is derived from an EMBL/GenBank/DDBJ whole genome shotgun (WGS) entry which is preliminary data.</text>
</comment>
<keyword evidence="11 27" id="KW-0732">Signal</keyword>
<comment type="subcellular location">
    <subcellularLocation>
        <location evidence="1">Cell membrane</location>
        <location evidence="1">Sarcolemma</location>
    </subcellularLocation>
    <subcellularLocation>
        <location evidence="4">Cell membrane</location>
        <topology evidence="4">Single-pass type I membrane protein</topology>
    </subcellularLocation>
    <subcellularLocation>
        <location evidence="3">Cytoplasm</location>
        <location evidence="3">Cytoskeleton</location>
    </subcellularLocation>
    <subcellularLocation>
        <location evidence="5">Nucleus</location>
        <location evidence="5">Nucleoplasm</location>
    </subcellularLocation>
    <subcellularLocation>
        <location evidence="24">Postsynaptic cell membrane</location>
    </subcellularLocation>
    <subcellularLocation>
        <location evidence="2">Secreted</location>
        <location evidence="2">Extracellular space</location>
    </subcellularLocation>
</comment>
<evidence type="ECO:0000256" key="26">
    <source>
        <dbReference type="SAM" id="Phobius"/>
    </source>
</evidence>
<evidence type="ECO:0000256" key="2">
    <source>
        <dbReference type="ARBA" id="ARBA00004239"/>
    </source>
</evidence>
<keyword evidence="13" id="KW-0770">Synapse</keyword>
<dbReference type="Proteomes" id="UP000502823">
    <property type="component" value="Unassembled WGS sequence"/>
</dbReference>
<protein>
    <recommendedName>
        <fullName evidence="21">Dystroglycan 1</fullName>
    </recommendedName>
    <alternativeName>
        <fullName evidence="23">Dystroglycan</fullName>
    </alternativeName>
    <alternativeName>
        <fullName evidence="22">Dystrophin-associated glycoprotein 1</fullName>
    </alternativeName>
</protein>
<dbReference type="Pfam" id="PF05345">
    <property type="entry name" value="He_PIG"/>
    <property type="match status" value="1"/>
</dbReference>
<feature type="region of interest" description="Disordered" evidence="25">
    <location>
        <begin position="479"/>
        <end position="557"/>
    </location>
</feature>
<dbReference type="CDD" id="cd11303">
    <property type="entry name" value="Dystroglycan_repeat"/>
    <property type="match status" value="1"/>
</dbReference>
<keyword evidence="7" id="KW-0963">Cytoplasm</keyword>
<evidence type="ECO:0000256" key="18">
    <source>
        <dbReference type="ARBA" id="ARBA00023257"/>
    </source>
</evidence>
<dbReference type="GO" id="GO:0016011">
    <property type="term" value="C:dystroglycan complex"/>
    <property type="evidence" value="ECO:0007669"/>
    <property type="project" value="TreeGrafter"/>
</dbReference>
<keyword evidence="18" id="KW-0628">Postsynaptic cell membrane</keyword>
<dbReference type="Pfam" id="PF18424">
    <property type="entry name" value="a_DG1_N2"/>
    <property type="match status" value="1"/>
</dbReference>
<dbReference type="Pfam" id="PF05454">
    <property type="entry name" value="DAG1"/>
    <property type="match status" value="2"/>
</dbReference>
<evidence type="ECO:0000259" key="28">
    <source>
        <dbReference type="PROSITE" id="PS51699"/>
    </source>
</evidence>
<feature type="transmembrane region" description="Helical" evidence="26">
    <location>
        <begin position="1055"/>
        <end position="1081"/>
    </location>
</feature>
<evidence type="ECO:0000256" key="12">
    <source>
        <dbReference type="ARBA" id="ARBA00022989"/>
    </source>
</evidence>
<dbReference type="GO" id="GO:0042383">
    <property type="term" value="C:sarcolemma"/>
    <property type="evidence" value="ECO:0007669"/>
    <property type="project" value="UniProtKB-SubCell"/>
</dbReference>
<keyword evidence="16" id="KW-0206">Cytoskeleton</keyword>
<dbReference type="PANTHER" id="PTHR21559">
    <property type="entry name" value="DYSTROGLYCAN-RELATED"/>
    <property type="match status" value="1"/>
</dbReference>
<evidence type="ECO:0000256" key="13">
    <source>
        <dbReference type="ARBA" id="ARBA00023018"/>
    </source>
</evidence>
<name>A0A6L2Q916_COPFO</name>
<dbReference type="GO" id="GO:0005509">
    <property type="term" value="F:calcium ion binding"/>
    <property type="evidence" value="ECO:0007669"/>
    <property type="project" value="InterPro"/>
</dbReference>
<evidence type="ECO:0000256" key="16">
    <source>
        <dbReference type="ARBA" id="ARBA00023212"/>
    </source>
</evidence>
<evidence type="ECO:0000256" key="15">
    <source>
        <dbReference type="ARBA" id="ARBA00023180"/>
    </source>
</evidence>
<dbReference type="InterPro" id="IPR008465">
    <property type="entry name" value="DAG1_C"/>
</dbReference>
<dbReference type="PANTHER" id="PTHR21559:SF21">
    <property type="entry name" value="DYSTROGLYCAN 1"/>
    <property type="match status" value="1"/>
</dbReference>
<dbReference type="InterPro" id="IPR006644">
    <property type="entry name" value="Cadg"/>
</dbReference>
<feature type="domain" description="Peptidase S72" evidence="28">
    <location>
        <begin position="675"/>
        <end position="788"/>
    </location>
</feature>
<reference evidence="30" key="1">
    <citation type="submission" date="2020-01" db="EMBL/GenBank/DDBJ databases">
        <title>Draft genome sequence of the Termite Coptotermes fromosanus.</title>
        <authorList>
            <person name="Itakura S."/>
            <person name="Yosikawa Y."/>
            <person name="Umezawa K."/>
        </authorList>
    </citation>
    <scope>NUCLEOTIDE SEQUENCE [LARGE SCALE GENOMIC DNA]</scope>
</reference>
<keyword evidence="14" id="KW-1015">Disulfide bond</keyword>
<feature type="compositionally biased region" description="Low complexity" evidence="25">
    <location>
        <begin position="541"/>
        <end position="555"/>
    </location>
</feature>
<evidence type="ECO:0000256" key="9">
    <source>
        <dbReference type="ARBA" id="ARBA00022553"/>
    </source>
</evidence>
<keyword evidence="26" id="KW-0472">Membrane</keyword>
<dbReference type="GO" id="GO:0005654">
    <property type="term" value="C:nucleoplasm"/>
    <property type="evidence" value="ECO:0007669"/>
    <property type="project" value="UniProtKB-SubCell"/>
</dbReference>
<dbReference type="AlphaFoldDB" id="A0A6L2Q916"/>
<evidence type="ECO:0000256" key="7">
    <source>
        <dbReference type="ARBA" id="ARBA00022490"/>
    </source>
</evidence>
<evidence type="ECO:0000256" key="21">
    <source>
        <dbReference type="ARBA" id="ARBA00026224"/>
    </source>
</evidence>
<evidence type="ECO:0000313" key="30">
    <source>
        <dbReference type="Proteomes" id="UP000502823"/>
    </source>
</evidence>
<evidence type="ECO:0000313" key="29">
    <source>
        <dbReference type="EMBL" id="GFG40052.1"/>
    </source>
</evidence>
<evidence type="ECO:0000256" key="5">
    <source>
        <dbReference type="ARBA" id="ARBA00004642"/>
    </source>
</evidence>
<feature type="domain" description="Peptidase S72" evidence="28">
    <location>
        <begin position="917"/>
        <end position="1025"/>
    </location>
</feature>
<feature type="compositionally biased region" description="Low complexity" evidence="25">
    <location>
        <begin position="492"/>
        <end position="521"/>
    </location>
</feature>